<dbReference type="Gene3D" id="4.10.60.10">
    <property type="entry name" value="Zinc finger, CCHC-type"/>
    <property type="match status" value="1"/>
</dbReference>
<keyword evidence="1" id="KW-0479">Metal-binding</keyword>
<evidence type="ECO:0000256" key="1">
    <source>
        <dbReference type="PROSITE-ProRule" id="PRU00047"/>
    </source>
</evidence>
<reference evidence="4 5" key="1">
    <citation type="submission" date="2023-03" db="EMBL/GenBank/DDBJ databases">
        <title>WGS of Gossypium arboreum.</title>
        <authorList>
            <person name="Yu D."/>
        </authorList>
    </citation>
    <scope>NUCLEOTIDE SEQUENCE [LARGE SCALE GENOMIC DNA]</scope>
    <source>
        <tissue evidence="4">Leaf</tissue>
    </source>
</reference>
<accession>A0ABR0NCY2</accession>
<organism evidence="4 5">
    <name type="scientific">Gossypium arboreum</name>
    <name type="common">Tree cotton</name>
    <name type="synonym">Gossypium nanking</name>
    <dbReference type="NCBI Taxonomy" id="29729"/>
    <lineage>
        <taxon>Eukaryota</taxon>
        <taxon>Viridiplantae</taxon>
        <taxon>Streptophyta</taxon>
        <taxon>Embryophyta</taxon>
        <taxon>Tracheophyta</taxon>
        <taxon>Spermatophyta</taxon>
        <taxon>Magnoliopsida</taxon>
        <taxon>eudicotyledons</taxon>
        <taxon>Gunneridae</taxon>
        <taxon>Pentapetalae</taxon>
        <taxon>rosids</taxon>
        <taxon>malvids</taxon>
        <taxon>Malvales</taxon>
        <taxon>Malvaceae</taxon>
        <taxon>Malvoideae</taxon>
        <taxon>Gossypium</taxon>
    </lineage>
</organism>
<dbReference type="PROSITE" id="PS50158">
    <property type="entry name" value="ZF_CCHC"/>
    <property type="match status" value="1"/>
</dbReference>
<dbReference type="PANTHER" id="PTHR34482">
    <property type="entry name" value="DNA DAMAGE-INDUCIBLE PROTEIN 1-LIKE"/>
    <property type="match status" value="1"/>
</dbReference>
<keyword evidence="5" id="KW-1185">Reference proteome</keyword>
<keyword evidence="1" id="KW-0862">Zinc</keyword>
<protein>
    <recommendedName>
        <fullName evidence="3">CCHC-type domain-containing protein</fullName>
    </recommendedName>
</protein>
<evidence type="ECO:0000256" key="2">
    <source>
        <dbReference type="SAM" id="MobiDB-lite"/>
    </source>
</evidence>
<dbReference type="Proteomes" id="UP001358586">
    <property type="component" value="Chromosome 10"/>
</dbReference>
<evidence type="ECO:0000313" key="5">
    <source>
        <dbReference type="Proteomes" id="UP001358586"/>
    </source>
</evidence>
<comment type="caution">
    <text evidence="4">The sequence shown here is derived from an EMBL/GenBank/DDBJ whole genome shotgun (WGS) entry which is preliminary data.</text>
</comment>
<feature type="region of interest" description="Disordered" evidence="2">
    <location>
        <begin position="130"/>
        <end position="157"/>
    </location>
</feature>
<feature type="region of interest" description="Disordered" evidence="2">
    <location>
        <begin position="53"/>
        <end position="94"/>
    </location>
</feature>
<name>A0ABR0NCY2_GOSAR</name>
<sequence>MGILEIKEFVTLVERACKAEELGKEKRKAEVEARDFRKRLAGKTSFSAVKKFREDTNKSKTTAGISIRERPSTDSRATSVASVGNNRQERPECPQCGRRHVGECWGKSTNRACYRCSSKDHFIRDCTELDEKNKMQGARPSGTMTKGRPPRISGGRV</sequence>
<evidence type="ECO:0000259" key="3">
    <source>
        <dbReference type="PROSITE" id="PS50158"/>
    </source>
</evidence>
<proteinExistence type="predicted"/>
<dbReference type="Pfam" id="PF00098">
    <property type="entry name" value="zf-CCHC"/>
    <property type="match status" value="1"/>
</dbReference>
<gene>
    <name evidence="4" type="ORF">PVK06_033965</name>
</gene>
<feature type="compositionally biased region" description="Polar residues" evidence="2">
    <location>
        <begin position="74"/>
        <end position="86"/>
    </location>
</feature>
<evidence type="ECO:0000313" key="4">
    <source>
        <dbReference type="EMBL" id="KAK5792840.1"/>
    </source>
</evidence>
<keyword evidence="1" id="KW-0863">Zinc-finger</keyword>
<dbReference type="EMBL" id="JARKNE010000010">
    <property type="protein sequence ID" value="KAK5792840.1"/>
    <property type="molecule type" value="Genomic_DNA"/>
</dbReference>
<feature type="domain" description="CCHC-type" evidence="3">
    <location>
        <begin position="113"/>
        <end position="128"/>
    </location>
</feature>
<dbReference type="InterPro" id="IPR001878">
    <property type="entry name" value="Znf_CCHC"/>
</dbReference>